<dbReference type="Pfam" id="PF13814">
    <property type="entry name" value="Replic_Relax"/>
    <property type="match status" value="1"/>
</dbReference>
<evidence type="ECO:0008006" key="3">
    <source>
        <dbReference type="Google" id="ProtNLM"/>
    </source>
</evidence>
<name>A0A3M2M674_9ACTN</name>
<evidence type="ECO:0000313" key="1">
    <source>
        <dbReference type="EMBL" id="RMI45294.1"/>
    </source>
</evidence>
<organism evidence="1 2">
    <name type="scientific">Actinomadura harenae</name>
    <dbReference type="NCBI Taxonomy" id="2483351"/>
    <lineage>
        <taxon>Bacteria</taxon>
        <taxon>Bacillati</taxon>
        <taxon>Actinomycetota</taxon>
        <taxon>Actinomycetes</taxon>
        <taxon>Streptosporangiales</taxon>
        <taxon>Thermomonosporaceae</taxon>
        <taxon>Actinomadura</taxon>
    </lineage>
</organism>
<gene>
    <name evidence="1" type="ORF">EBO15_10230</name>
</gene>
<dbReference type="Proteomes" id="UP000282674">
    <property type="component" value="Unassembled WGS sequence"/>
</dbReference>
<comment type="caution">
    <text evidence="1">The sequence shown here is derived from an EMBL/GenBank/DDBJ whole genome shotgun (WGS) entry which is preliminary data.</text>
</comment>
<sequence length="302" mass="32456">MLEALYVCRLATAEHLRLLVTPTTASSRYVRAELGKLARAGLVNAVQLRGRTRTKVWFLTRAGAAAAEASPAITARPHRMSAALAAGPLQFHALAVADVLMTLHAYRHASVLDCQVEVSHGQGNAQDPTGSSSRSMVITDAVIRPQPSAVEGGVPPVLFVELDRATTSSHRLADKLHAYDRYRQHRHAASRASSPSSWQTRYPSSEYTFPPVLVVITGPPERAGRRMDLVWNQLKQARRGLLSGLDSGEVAVAGVSHAVLLSHLARPGGLTAPIWTPLNPHAPATPVTLPNLHAAARPPKRT</sequence>
<dbReference type="AlphaFoldDB" id="A0A3M2M674"/>
<keyword evidence="2" id="KW-1185">Reference proteome</keyword>
<accession>A0A3M2M674</accession>
<dbReference type="EMBL" id="RFFG01000014">
    <property type="protein sequence ID" value="RMI45294.1"/>
    <property type="molecule type" value="Genomic_DNA"/>
</dbReference>
<evidence type="ECO:0000313" key="2">
    <source>
        <dbReference type="Proteomes" id="UP000282674"/>
    </source>
</evidence>
<proteinExistence type="predicted"/>
<dbReference type="InterPro" id="IPR025855">
    <property type="entry name" value="Replic_Relax"/>
</dbReference>
<reference evidence="1 2" key="1">
    <citation type="submission" date="2018-10" db="EMBL/GenBank/DDBJ databases">
        <title>Isolation from soil.</title>
        <authorList>
            <person name="Hu J."/>
        </authorList>
    </citation>
    <scope>NUCLEOTIDE SEQUENCE [LARGE SCALE GENOMIC DNA]</scope>
    <source>
        <strain evidence="1 2">NEAU-Ht49</strain>
    </source>
</reference>
<protein>
    <recommendedName>
        <fullName evidence="3">Replication-relaxation</fullName>
    </recommendedName>
</protein>